<dbReference type="PANTHER" id="PTHR10190:SF11">
    <property type="entry name" value="EYES ABSENT HOMOLOG 1"/>
    <property type="match status" value="1"/>
</dbReference>
<comment type="cofactor">
    <cofactor evidence="1">
        <name>Mg(2+)</name>
        <dbReference type="ChEBI" id="CHEBI:18420"/>
    </cofactor>
    <text evidence="1">Binds 1 Mg(2+) ion per subunit.</text>
</comment>
<comment type="catalytic activity">
    <reaction evidence="1">
        <text>O-phospho-L-tyrosyl-[protein] + H2O = L-tyrosyl-[protein] + phosphate</text>
        <dbReference type="Rhea" id="RHEA:10684"/>
        <dbReference type="Rhea" id="RHEA-COMP:10136"/>
        <dbReference type="Rhea" id="RHEA-COMP:20101"/>
        <dbReference type="ChEBI" id="CHEBI:15377"/>
        <dbReference type="ChEBI" id="CHEBI:43474"/>
        <dbReference type="ChEBI" id="CHEBI:46858"/>
        <dbReference type="ChEBI" id="CHEBI:61978"/>
        <dbReference type="EC" id="3.1.3.48"/>
    </reaction>
</comment>
<dbReference type="EMBL" id="JAHRIO010000140">
    <property type="protein sequence ID" value="MEQ2157620.1"/>
    <property type="molecule type" value="Genomic_DNA"/>
</dbReference>
<protein>
    <recommendedName>
        <fullName evidence="1">Eyes absent homolog</fullName>
        <ecNumber evidence="1">3.1.3.48</ecNumber>
    </recommendedName>
</protein>
<keyword evidence="3" id="KW-1185">Reference proteome</keyword>
<keyword evidence="1" id="KW-0378">Hydrolase</keyword>
<sequence length="85" mass="9082">MAAYGQTQYTTGMQQAAAYASYPQPGQPYGIPAYGIKTEGGLSQSQSSGQTGFLSYGSGFTTPQTGQAPYSYQMQGESIFRHFCL</sequence>
<name>A0ABV0MES4_9TELE</name>
<accession>A0ABV0MES4</accession>
<keyword evidence="1" id="KW-0479">Metal-binding</keyword>
<evidence type="ECO:0000256" key="1">
    <source>
        <dbReference type="RuleBase" id="RU362036"/>
    </source>
</evidence>
<comment type="similarity">
    <text evidence="1">Belongs to the HAD-like hydrolase superfamily. EYA family.</text>
</comment>
<dbReference type="InterPro" id="IPR028472">
    <property type="entry name" value="EYA"/>
</dbReference>
<dbReference type="EC" id="3.1.3.48" evidence="1"/>
<evidence type="ECO:0000313" key="3">
    <source>
        <dbReference type="Proteomes" id="UP001476798"/>
    </source>
</evidence>
<dbReference type="Proteomes" id="UP001476798">
    <property type="component" value="Unassembled WGS sequence"/>
</dbReference>
<keyword evidence="1" id="KW-0804">Transcription</keyword>
<keyword evidence="1" id="KW-0805">Transcription regulation</keyword>
<proteinExistence type="inferred from homology"/>
<gene>
    <name evidence="2" type="primary">EYA1_2</name>
    <name evidence="2" type="ORF">GOODEAATRI_003572</name>
</gene>
<keyword evidence="1" id="KW-0460">Magnesium</keyword>
<reference evidence="2 3" key="1">
    <citation type="submission" date="2021-06" db="EMBL/GenBank/DDBJ databases">
        <authorList>
            <person name="Palmer J.M."/>
        </authorList>
    </citation>
    <scope>NUCLEOTIDE SEQUENCE [LARGE SCALE GENOMIC DNA]</scope>
    <source>
        <strain evidence="2 3">GA_2019</strain>
        <tissue evidence="2">Muscle</tissue>
    </source>
</reference>
<evidence type="ECO:0000313" key="2">
    <source>
        <dbReference type="EMBL" id="MEQ2157620.1"/>
    </source>
</evidence>
<comment type="caution">
    <text evidence="2">The sequence shown here is derived from an EMBL/GenBank/DDBJ whole genome shotgun (WGS) entry which is preliminary data.</text>
</comment>
<dbReference type="PANTHER" id="PTHR10190">
    <property type="entry name" value="EYES ABSENT"/>
    <property type="match status" value="1"/>
</dbReference>
<organism evidence="2 3">
    <name type="scientific">Goodea atripinnis</name>
    <dbReference type="NCBI Taxonomy" id="208336"/>
    <lineage>
        <taxon>Eukaryota</taxon>
        <taxon>Metazoa</taxon>
        <taxon>Chordata</taxon>
        <taxon>Craniata</taxon>
        <taxon>Vertebrata</taxon>
        <taxon>Euteleostomi</taxon>
        <taxon>Actinopterygii</taxon>
        <taxon>Neopterygii</taxon>
        <taxon>Teleostei</taxon>
        <taxon>Neoteleostei</taxon>
        <taxon>Acanthomorphata</taxon>
        <taxon>Ovalentaria</taxon>
        <taxon>Atherinomorphae</taxon>
        <taxon>Cyprinodontiformes</taxon>
        <taxon>Goodeidae</taxon>
        <taxon>Goodea</taxon>
    </lineage>
</organism>
<keyword evidence="1" id="KW-0904">Protein phosphatase</keyword>